<evidence type="ECO:0000313" key="3">
    <source>
        <dbReference type="Proteomes" id="UP000707451"/>
    </source>
</evidence>
<protein>
    <recommendedName>
        <fullName evidence="4">F-box domain-containing protein</fullName>
    </recommendedName>
</protein>
<reference evidence="2" key="1">
    <citation type="submission" date="2021-06" db="EMBL/GenBank/DDBJ databases">
        <title>Genome Sequence of Mortierella hyaline Strain SCG-10, a Cold-Adapted, Nitrate-Reducing Fungus Isolated from Soil in Minnesota, USA.</title>
        <authorList>
            <person name="Aldossari N."/>
        </authorList>
    </citation>
    <scope>NUCLEOTIDE SEQUENCE</scope>
    <source>
        <strain evidence="2">SCG-10</strain>
    </source>
</reference>
<keyword evidence="3" id="KW-1185">Reference proteome</keyword>
<comment type="caution">
    <text evidence="2">The sequence shown here is derived from an EMBL/GenBank/DDBJ whole genome shotgun (WGS) entry which is preliminary data.</text>
</comment>
<evidence type="ECO:0000313" key="2">
    <source>
        <dbReference type="EMBL" id="KAG9073134.1"/>
    </source>
</evidence>
<dbReference type="EMBL" id="JAHRHY010000001">
    <property type="protein sequence ID" value="KAG9073134.1"/>
    <property type="molecule type" value="Genomic_DNA"/>
</dbReference>
<dbReference type="AlphaFoldDB" id="A0A9P8BXY4"/>
<evidence type="ECO:0008006" key="4">
    <source>
        <dbReference type="Google" id="ProtNLM"/>
    </source>
</evidence>
<dbReference type="InterPro" id="IPR032675">
    <property type="entry name" value="LRR_dom_sf"/>
</dbReference>
<feature type="region of interest" description="Disordered" evidence="1">
    <location>
        <begin position="112"/>
        <end position="140"/>
    </location>
</feature>
<accession>A0A9P8BXY4</accession>
<dbReference type="SUPFAM" id="SSF52047">
    <property type="entry name" value="RNI-like"/>
    <property type="match status" value="1"/>
</dbReference>
<sequence length="712" mass="81090">MVSSPQHTRQQSPFRILDIPELLDHIFAHIDETTIRRTVIRVCRQWLSMNRDRIVREVLWDSGLPLEVLKHKMRTRIPRATHLYYFFRRTGLQRGEKVDWLLDVLKQTHDEHQEHQQRLVQGPPENNISKTKNGAPPGKGISAIDITQDLAPRPLREMTLQEYVEIGMGVPRFLPYMASLTRLTIHQVWDSGFRMSQLLETCTQLEHLYIESLWTINLLGPWLPQRVSAIGSLSPPPPFPLKSLKLIHVQLPQPCLEKFLASTPYLQELKIVLRDHVVTDDNDLTRLCQHLQLLPALKLRSFHFSIEAGPQLTYDDYARMMDVCPQSTEWTVQGSDLSFDTSRLLLKPFNNRSDANRITALEVLGHSIYLHDLLCQLPHLLSVKAVASNIPYENLDVYSSFRRMAPTLQPASAQPRPSSTYDPFRGDSIRVWACRGLQTCHLSFSEGGQDQRASRIVYGYLSQVCPRLRDLKICFPSVFLEHRSALGPGAKASFFLNLESGFCLLARLKDLERLWIDQVDLNGLLLESCAIDWMAYSSSSSSPSSASGSSFTSSSSVSAAPNQLSSWSHRKWSKRKRQAITAKWQADIDRDRSRIANNVARFEGMSPEEIRQKHDADLGVMLQLSSCGMLTDVKSVIDNIIDRDSEWPQEQQKSSFWTRLDRVAIYRTCGFGASPEVEVARLMAAGAHAKKKAEGLVPRKDGQWSWRKLIGH</sequence>
<name>A0A9P8BXY4_9FUNG</name>
<evidence type="ECO:0000256" key="1">
    <source>
        <dbReference type="SAM" id="MobiDB-lite"/>
    </source>
</evidence>
<dbReference type="OrthoDB" id="2389045at2759"/>
<dbReference type="Gene3D" id="3.80.10.10">
    <property type="entry name" value="Ribonuclease Inhibitor"/>
    <property type="match status" value="1"/>
</dbReference>
<gene>
    <name evidence="2" type="ORF">KI688_000921</name>
</gene>
<proteinExistence type="predicted"/>
<dbReference type="Proteomes" id="UP000707451">
    <property type="component" value="Unassembled WGS sequence"/>
</dbReference>
<organism evidence="2 3">
    <name type="scientific">Linnemannia hyalina</name>
    <dbReference type="NCBI Taxonomy" id="64524"/>
    <lineage>
        <taxon>Eukaryota</taxon>
        <taxon>Fungi</taxon>
        <taxon>Fungi incertae sedis</taxon>
        <taxon>Mucoromycota</taxon>
        <taxon>Mortierellomycotina</taxon>
        <taxon>Mortierellomycetes</taxon>
        <taxon>Mortierellales</taxon>
        <taxon>Mortierellaceae</taxon>
        <taxon>Linnemannia</taxon>
    </lineage>
</organism>